<comment type="caution">
    <text evidence="2">The sequence shown here is derived from an EMBL/GenBank/DDBJ whole genome shotgun (WGS) entry which is preliminary data.</text>
</comment>
<dbReference type="EMBL" id="BARW01041883">
    <property type="protein sequence ID" value="GAJ18726.1"/>
    <property type="molecule type" value="Genomic_DNA"/>
</dbReference>
<feature type="domain" description="Alpha-galactosidase NEW3" evidence="1">
    <location>
        <begin position="11"/>
        <end position="81"/>
    </location>
</feature>
<sequence>VVYGPNYSRLEAGKDNILFLEIRNTGNKPITDIRLSSVKPEGWVIDFKPAKIDCLVPGSLQTIEVNVKPPKKAAGRRYYLTI</sequence>
<reference evidence="2" key="1">
    <citation type="journal article" date="2014" name="Front. Microbiol.">
        <title>High frequency of phylogenetically diverse reductive dehalogenase-homologous genes in deep subseafloor sedimentary metagenomes.</title>
        <authorList>
            <person name="Kawai M."/>
            <person name="Futagami T."/>
            <person name="Toyoda A."/>
            <person name="Takaki Y."/>
            <person name="Nishi S."/>
            <person name="Hori S."/>
            <person name="Arai W."/>
            <person name="Tsubouchi T."/>
            <person name="Morono Y."/>
            <person name="Uchiyama I."/>
            <person name="Ito T."/>
            <person name="Fujiyama A."/>
            <person name="Inagaki F."/>
            <person name="Takami H."/>
        </authorList>
    </citation>
    <scope>NUCLEOTIDE SEQUENCE</scope>
    <source>
        <strain evidence="2">Expedition CK06-06</strain>
    </source>
</reference>
<organism evidence="2">
    <name type="scientific">marine sediment metagenome</name>
    <dbReference type="NCBI Taxonomy" id="412755"/>
    <lineage>
        <taxon>unclassified sequences</taxon>
        <taxon>metagenomes</taxon>
        <taxon>ecological metagenomes</taxon>
    </lineage>
</organism>
<evidence type="ECO:0000313" key="2">
    <source>
        <dbReference type="EMBL" id="GAJ18726.1"/>
    </source>
</evidence>
<evidence type="ECO:0000259" key="1">
    <source>
        <dbReference type="Pfam" id="PF10633"/>
    </source>
</evidence>
<accession>X1VQ19</accession>
<dbReference type="AlphaFoldDB" id="X1VQ19"/>
<gene>
    <name evidence="2" type="ORF">S12H4_62435</name>
</gene>
<dbReference type="InterPro" id="IPR018905">
    <property type="entry name" value="A-galactase_NEW3"/>
</dbReference>
<feature type="non-terminal residue" evidence="2">
    <location>
        <position position="82"/>
    </location>
</feature>
<feature type="non-terminal residue" evidence="2">
    <location>
        <position position="1"/>
    </location>
</feature>
<dbReference type="Pfam" id="PF10633">
    <property type="entry name" value="NPCBM_assoc"/>
    <property type="match status" value="1"/>
</dbReference>
<protein>
    <recommendedName>
        <fullName evidence="1">Alpha-galactosidase NEW3 domain-containing protein</fullName>
    </recommendedName>
</protein>
<name>X1VQ19_9ZZZZ</name>
<proteinExistence type="predicted"/>